<sequence>MPISAFGLKTSKLPRAVSYMRHQRDYEALLPSGTSQQAEISARQVMSVALRLKAIIDTIIPIEVKQSRITRPGGASVITNDVLKLALEAAEGPTKACVIYALLTCKQWYRHLELEELYDAELNALRATASQVIAKRLIDNEKDQDFLFKQMLCRRFAIIIDNEVTSHRSALEFAIDLHALIVIGSAGFQKCVGWIWHGWIIQSPDNPTEYVSYADAACPDFWIHYDPDRIKTPLYQNALQLFISIVYLALYTGTVNSEYPGRRFDAVEGLLYVFTLGFICDEVNKFSKIGFYNFSFWSAFNDTLYTILAISFVIRMIALAQPAGTIAQDNYDILAYRILAFCAPLMWSRLLLYLDTQRFFGAMLVVLTKLMQETVVFFVLLILFIVGFLQAFIGLDEVNGAVDVGKRSFSYMARTVLAQPEFEAFEEFAPPFAAILNYIFTFVVTVILLNILIALFNSAYAKVYDNAVDEYLALFAQKTLRFVRAPDENVFVAPLNLIEIFGLVLPFQWWMPRHTYAKLNDIVMAVVYSPILFAVASYEVYVAGKILHNRATGESDDDIRHEWDDLEAELDLDHSGWLDRVREVCPHAETEPGLWEINDLRKQVSDLTEIVKSLSDQVKK</sequence>
<keyword evidence="2" id="KW-1185">Reference proteome</keyword>
<comment type="caution">
    <text evidence="1">The sequence shown here is derived from an EMBL/GenBank/DDBJ whole genome shotgun (WGS) entry which is preliminary data.</text>
</comment>
<evidence type="ECO:0000313" key="1">
    <source>
        <dbReference type="EMBL" id="KAK9241161.1"/>
    </source>
</evidence>
<name>A0ACC3TBZ8_LIPKO</name>
<dbReference type="EMBL" id="MU971335">
    <property type="protein sequence ID" value="KAK9241161.1"/>
    <property type="molecule type" value="Genomic_DNA"/>
</dbReference>
<protein>
    <submittedName>
        <fullName evidence="1">Uncharacterized protein</fullName>
    </submittedName>
</protein>
<gene>
    <name evidence="1" type="ORF">V1525DRAFT_351466</name>
</gene>
<reference evidence="2" key="1">
    <citation type="journal article" date="2024" name="Front. Bioeng. Biotechnol.">
        <title>Genome-scale model development and genomic sequencing of the oleaginous clade Lipomyces.</title>
        <authorList>
            <person name="Czajka J.J."/>
            <person name="Han Y."/>
            <person name="Kim J."/>
            <person name="Mondo S.J."/>
            <person name="Hofstad B.A."/>
            <person name="Robles A."/>
            <person name="Haridas S."/>
            <person name="Riley R."/>
            <person name="LaButti K."/>
            <person name="Pangilinan J."/>
            <person name="Andreopoulos W."/>
            <person name="Lipzen A."/>
            <person name="Yan J."/>
            <person name="Wang M."/>
            <person name="Ng V."/>
            <person name="Grigoriev I.V."/>
            <person name="Spatafora J.W."/>
            <person name="Magnuson J.K."/>
            <person name="Baker S.E."/>
            <person name="Pomraning K.R."/>
        </authorList>
    </citation>
    <scope>NUCLEOTIDE SEQUENCE [LARGE SCALE GENOMIC DNA]</scope>
    <source>
        <strain evidence="2">CBS 7786</strain>
    </source>
</reference>
<organism evidence="1 2">
    <name type="scientific">Lipomyces kononenkoae</name>
    <name type="common">Yeast</name>
    <dbReference type="NCBI Taxonomy" id="34357"/>
    <lineage>
        <taxon>Eukaryota</taxon>
        <taxon>Fungi</taxon>
        <taxon>Dikarya</taxon>
        <taxon>Ascomycota</taxon>
        <taxon>Saccharomycotina</taxon>
        <taxon>Lipomycetes</taxon>
        <taxon>Lipomycetales</taxon>
        <taxon>Lipomycetaceae</taxon>
        <taxon>Lipomyces</taxon>
    </lineage>
</organism>
<accession>A0ACC3TBZ8</accession>
<proteinExistence type="predicted"/>
<evidence type="ECO:0000313" key="2">
    <source>
        <dbReference type="Proteomes" id="UP001433508"/>
    </source>
</evidence>
<dbReference type="Proteomes" id="UP001433508">
    <property type="component" value="Unassembled WGS sequence"/>
</dbReference>